<proteinExistence type="predicted"/>
<dbReference type="EMBL" id="LN483144">
    <property type="protein sequence ID" value="CDZ96571.1"/>
    <property type="molecule type" value="Genomic_DNA"/>
</dbReference>
<evidence type="ECO:0000256" key="2">
    <source>
        <dbReference type="ARBA" id="ARBA00022723"/>
    </source>
</evidence>
<dbReference type="CDD" id="cd04666">
    <property type="entry name" value="NUDIX_DIPP2_like_Nudt4"/>
    <property type="match status" value="1"/>
</dbReference>
<protein>
    <submittedName>
        <fullName evidence="6">Diadenosine and diphosphoinositol polyphosphate phosphohydrolase</fullName>
    </submittedName>
</protein>
<evidence type="ECO:0000256" key="4">
    <source>
        <dbReference type="ARBA" id="ARBA00022842"/>
    </source>
</evidence>
<dbReference type="SUPFAM" id="SSF55811">
    <property type="entry name" value="Nudix"/>
    <property type="match status" value="1"/>
</dbReference>
<dbReference type="InterPro" id="IPR047198">
    <property type="entry name" value="DDP-like_NUDIX"/>
</dbReference>
<name>A0A0F7SEC1_PHARH</name>
<dbReference type="InterPro" id="IPR015797">
    <property type="entry name" value="NUDIX_hydrolase-like_dom_sf"/>
</dbReference>
<evidence type="ECO:0000313" key="6">
    <source>
        <dbReference type="EMBL" id="CDZ96571.1"/>
    </source>
</evidence>
<accession>A0A0F7SEC1</accession>
<dbReference type="PROSITE" id="PS51462">
    <property type="entry name" value="NUDIX"/>
    <property type="match status" value="1"/>
</dbReference>
<feature type="domain" description="Nudix hydrolase" evidence="5">
    <location>
        <begin position="34"/>
        <end position="157"/>
    </location>
</feature>
<dbReference type="InterPro" id="IPR020084">
    <property type="entry name" value="NUDIX_hydrolase_CS"/>
</dbReference>
<reference evidence="6" key="1">
    <citation type="submission" date="2014-08" db="EMBL/GenBank/DDBJ databases">
        <authorList>
            <person name="Sharma Rahul"/>
            <person name="Thines Marco"/>
        </authorList>
    </citation>
    <scope>NUCLEOTIDE SEQUENCE</scope>
</reference>
<keyword evidence="4" id="KW-0460">Magnesium</keyword>
<evidence type="ECO:0000256" key="1">
    <source>
        <dbReference type="ARBA" id="ARBA00001946"/>
    </source>
</evidence>
<sequence>MSAYSSAYSSASDDGSWTPAAYHGIAKVRGTEENKRMVCCAIPYDLKTKNILLISSRKKAGLWTLPKGGREEGEALPAAALREAWEEGGVRGYIMTEECIREIATARTRIHFFPLQVSGLLESWPEDTREREWVTVEEAISRTYWRPEQAEALTTFLEWRDQLLGENDQAEDDGLDRLRSFVLLFPYFSCS</sequence>
<dbReference type="PANTHER" id="PTHR12629">
    <property type="entry name" value="DIPHOSPHOINOSITOL POLYPHOSPHATE PHOSPHOHYDROLASE"/>
    <property type="match status" value="1"/>
</dbReference>
<dbReference type="PANTHER" id="PTHR12629:SF0">
    <property type="entry name" value="DIPHOSPHOINOSITOL-POLYPHOSPHATE DIPHOSPHATASE"/>
    <property type="match status" value="1"/>
</dbReference>
<evidence type="ECO:0000256" key="3">
    <source>
        <dbReference type="ARBA" id="ARBA00022801"/>
    </source>
</evidence>
<dbReference type="Pfam" id="PF00293">
    <property type="entry name" value="NUDIX"/>
    <property type="match status" value="1"/>
</dbReference>
<dbReference type="GO" id="GO:0005737">
    <property type="term" value="C:cytoplasm"/>
    <property type="evidence" value="ECO:0007669"/>
    <property type="project" value="TreeGrafter"/>
</dbReference>
<evidence type="ECO:0000259" key="5">
    <source>
        <dbReference type="PROSITE" id="PS51462"/>
    </source>
</evidence>
<keyword evidence="2" id="KW-0479">Metal-binding</keyword>
<keyword evidence="3 6" id="KW-0378">Hydrolase</keyword>
<dbReference type="GO" id="GO:0005634">
    <property type="term" value="C:nucleus"/>
    <property type="evidence" value="ECO:0007669"/>
    <property type="project" value="TreeGrafter"/>
</dbReference>
<dbReference type="GO" id="GO:0046872">
    <property type="term" value="F:metal ion binding"/>
    <property type="evidence" value="ECO:0007669"/>
    <property type="project" value="UniProtKB-KW"/>
</dbReference>
<dbReference type="InterPro" id="IPR000086">
    <property type="entry name" value="NUDIX_hydrolase_dom"/>
</dbReference>
<dbReference type="PROSITE" id="PS00893">
    <property type="entry name" value="NUDIX_BOX"/>
    <property type="match status" value="1"/>
</dbReference>
<dbReference type="GO" id="GO:0016462">
    <property type="term" value="F:pyrophosphatase activity"/>
    <property type="evidence" value="ECO:0007669"/>
    <property type="project" value="InterPro"/>
</dbReference>
<dbReference type="Gene3D" id="3.90.79.10">
    <property type="entry name" value="Nucleoside Triphosphate Pyrophosphohydrolase"/>
    <property type="match status" value="1"/>
</dbReference>
<comment type="cofactor">
    <cofactor evidence="1">
        <name>Mg(2+)</name>
        <dbReference type="ChEBI" id="CHEBI:18420"/>
    </cofactor>
</comment>
<organism evidence="6">
    <name type="scientific">Phaffia rhodozyma</name>
    <name type="common">Yeast</name>
    <name type="synonym">Xanthophyllomyces dendrorhous</name>
    <dbReference type="NCBI Taxonomy" id="264483"/>
    <lineage>
        <taxon>Eukaryota</taxon>
        <taxon>Fungi</taxon>
        <taxon>Dikarya</taxon>
        <taxon>Basidiomycota</taxon>
        <taxon>Agaricomycotina</taxon>
        <taxon>Tremellomycetes</taxon>
        <taxon>Cystofilobasidiales</taxon>
        <taxon>Mrakiaceae</taxon>
        <taxon>Phaffia</taxon>
    </lineage>
</organism>
<dbReference type="AlphaFoldDB" id="A0A0F7SEC1"/>